<feature type="transmembrane region" description="Helical" evidence="1">
    <location>
        <begin position="39"/>
        <end position="58"/>
    </location>
</feature>
<feature type="transmembrane region" description="Helical" evidence="1">
    <location>
        <begin position="64"/>
        <end position="82"/>
    </location>
</feature>
<dbReference type="InterPro" id="IPR009305">
    <property type="entry name" value="Mpo1-like"/>
</dbReference>
<comment type="caution">
    <text evidence="2">The sequence shown here is derived from an EMBL/GenBank/DDBJ whole genome shotgun (WGS) entry which is preliminary data.</text>
</comment>
<dbReference type="Pfam" id="PF06127">
    <property type="entry name" value="Mpo1-like"/>
    <property type="match status" value="1"/>
</dbReference>
<keyword evidence="3" id="KW-1185">Reference proteome</keyword>
<dbReference type="PANTHER" id="PTHR34205">
    <property type="entry name" value="TRANSMEMBRANE PROTEIN"/>
    <property type="match status" value="1"/>
</dbReference>
<reference evidence="3" key="1">
    <citation type="journal article" date="2019" name="Int. J. Syst. Evol. Microbiol.">
        <title>The Global Catalogue of Microorganisms (GCM) 10K type strain sequencing project: providing services to taxonomists for standard genome sequencing and annotation.</title>
        <authorList>
            <consortium name="The Broad Institute Genomics Platform"/>
            <consortium name="The Broad Institute Genome Sequencing Center for Infectious Disease"/>
            <person name="Wu L."/>
            <person name="Ma J."/>
        </authorList>
    </citation>
    <scope>NUCLEOTIDE SEQUENCE [LARGE SCALE GENOMIC DNA]</scope>
    <source>
        <strain evidence="3">CCUG 64793</strain>
    </source>
</reference>
<accession>A0ABW3NSC4</accession>
<protein>
    <submittedName>
        <fullName evidence="2">Mpo1-like protein</fullName>
    </submittedName>
</protein>
<gene>
    <name evidence="2" type="ORF">ACFQ3Q_06030</name>
</gene>
<dbReference type="EMBL" id="JBHTLI010000001">
    <property type="protein sequence ID" value="MFD1095297.1"/>
    <property type="molecule type" value="Genomic_DNA"/>
</dbReference>
<keyword evidence="1" id="KW-0812">Transmembrane</keyword>
<dbReference type="RefSeq" id="WP_380743921.1">
    <property type="nucleotide sequence ID" value="NZ_JBHTLI010000001.1"/>
</dbReference>
<sequence length="119" mass="14274">MNKNVYFRVNILVMAERIRSYSEFYQFYLSEHQNTTSRILHFIGTFLVFVLVFQAIFYGWGWKWIFVPLVGYGFAWIGHALFEKNKPATFKYPLWSLISDFKLFFEILAGKRSFNSKKD</sequence>
<keyword evidence="1" id="KW-0472">Membrane</keyword>
<proteinExistence type="predicted"/>
<evidence type="ECO:0000313" key="3">
    <source>
        <dbReference type="Proteomes" id="UP001597131"/>
    </source>
</evidence>
<name>A0ABW3NSC4_9FLAO</name>
<evidence type="ECO:0000256" key="1">
    <source>
        <dbReference type="SAM" id="Phobius"/>
    </source>
</evidence>
<dbReference type="Proteomes" id="UP001597131">
    <property type="component" value="Unassembled WGS sequence"/>
</dbReference>
<dbReference type="PANTHER" id="PTHR34205:SF2">
    <property type="entry name" value="DUF962 DOMAIN-CONTAINING PROTEIN"/>
    <property type="match status" value="1"/>
</dbReference>
<evidence type="ECO:0000313" key="2">
    <source>
        <dbReference type="EMBL" id="MFD1095297.1"/>
    </source>
</evidence>
<keyword evidence="1" id="KW-1133">Transmembrane helix</keyword>
<organism evidence="2 3">
    <name type="scientific">Salegentibacter chungangensis</name>
    <dbReference type="NCBI Taxonomy" id="1335724"/>
    <lineage>
        <taxon>Bacteria</taxon>
        <taxon>Pseudomonadati</taxon>
        <taxon>Bacteroidota</taxon>
        <taxon>Flavobacteriia</taxon>
        <taxon>Flavobacteriales</taxon>
        <taxon>Flavobacteriaceae</taxon>
        <taxon>Salegentibacter</taxon>
    </lineage>
</organism>